<organism evidence="5 6">
    <name type="scientific">Flavobacterium aurantiibacter</name>
    <dbReference type="NCBI Taxonomy" id="2023067"/>
    <lineage>
        <taxon>Bacteria</taxon>
        <taxon>Pseudomonadati</taxon>
        <taxon>Bacteroidota</taxon>
        <taxon>Flavobacteriia</taxon>
        <taxon>Flavobacteriales</taxon>
        <taxon>Flavobacteriaceae</taxon>
        <taxon>Flavobacterium</taxon>
    </lineage>
</organism>
<protein>
    <submittedName>
        <fullName evidence="5">MarR family transcriptional regulator</fullName>
    </submittedName>
</protein>
<dbReference type="SUPFAM" id="SSF46785">
    <property type="entry name" value="Winged helix' DNA-binding domain"/>
    <property type="match status" value="1"/>
</dbReference>
<dbReference type="PANTHER" id="PTHR42756:SF1">
    <property type="entry name" value="TRANSCRIPTIONAL REPRESSOR OF EMRAB OPERON"/>
    <property type="match status" value="1"/>
</dbReference>
<dbReference type="OrthoDB" id="9786071at2"/>
<dbReference type="InterPro" id="IPR036388">
    <property type="entry name" value="WH-like_DNA-bd_sf"/>
</dbReference>
<dbReference type="InterPro" id="IPR000835">
    <property type="entry name" value="HTH_MarR-typ"/>
</dbReference>
<dbReference type="Pfam" id="PF12802">
    <property type="entry name" value="MarR_2"/>
    <property type="match status" value="1"/>
</dbReference>
<dbReference type="PANTHER" id="PTHR42756">
    <property type="entry name" value="TRANSCRIPTIONAL REGULATOR, MARR"/>
    <property type="match status" value="1"/>
</dbReference>
<evidence type="ECO:0000313" key="6">
    <source>
        <dbReference type="Proteomes" id="UP000216035"/>
    </source>
</evidence>
<dbReference type="EMBL" id="NOXX01000217">
    <property type="protein sequence ID" value="OYQ41960.1"/>
    <property type="molecule type" value="Genomic_DNA"/>
</dbReference>
<keyword evidence="2" id="KW-0238">DNA-binding</keyword>
<evidence type="ECO:0000259" key="4">
    <source>
        <dbReference type="PROSITE" id="PS50995"/>
    </source>
</evidence>
<sequence length="206" mass="23590">MKCKTVTNVSVFNLENQNANLDNKIVAGLERLSQVFRILLWNKAKEHSLSPIQIQLLIFIQHHSVDKTTISYLAQEFNFTKPTISDAIKVLEQKKLIKKFTDSNDTRSYTIQLTTAGKKIVAETENFANPLTTIIAKTSETEKMVLWQNISSLIIQLNKLEIISVQRTCFNCKHYANKNKTHFCGLLNQKLETQDIRIDCGEFENA</sequence>
<evidence type="ECO:0000256" key="1">
    <source>
        <dbReference type="ARBA" id="ARBA00023015"/>
    </source>
</evidence>
<accession>A0A255ZMU0</accession>
<dbReference type="AlphaFoldDB" id="A0A255ZMU0"/>
<comment type="caution">
    <text evidence="5">The sequence shown here is derived from an EMBL/GenBank/DDBJ whole genome shotgun (WGS) entry which is preliminary data.</text>
</comment>
<reference evidence="5 6" key="1">
    <citation type="submission" date="2017-07" db="EMBL/GenBank/DDBJ databases">
        <title>Flavobacterium cyanobacteriorum sp. nov., isolated from cyanobacterial aggregates in a eutrophic lake.</title>
        <authorList>
            <person name="Cai H."/>
        </authorList>
    </citation>
    <scope>NUCLEOTIDE SEQUENCE [LARGE SCALE GENOMIC DNA]</scope>
    <source>
        <strain evidence="5 6">TH167</strain>
    </source>
</reference>
<keyword evidence="1" id="KW-0805">Transcription regulation</keyword>
<dbReference type="GO" id="GO:0003677">
    <property type="term" value="F:DNA binding"/>
    <property type="evidence" value="ECO:0007669"/>
    <property type="project" value="UniProtKB-KW"/>
</dbReference>
<dbReference type="Proteomes" id="UP000216035">
    <property type="component" value="Unassembled WGS sequence"/>
</dbReference>
<dbReference type="SMART" id="SM00347">
    <property type="entry name" value="HTH_MARR"/>
    <property type="match status" value="1"/>
</dbReference>
<dbReference type="InterPro" id="IPR036390">
    <property type="entry name" value="WH_DNA-bd_sf"/>
</dbReference>
<evidence type="ECO:0000313" key="5">
    <source>
        <dbReference type="EMBL" id="OYQ41960.1"/>
    </source>
</evidence>
<dbReference type="PROSITE" id="PS50995">
    <property type="entry name" value="HTH_MARR_2"/>
    <property type="match status" value="1"/>
</dbReference>
<proteinExistence type="predicted"/>
<keyword evidence="3" id="KW-0804">Transcription</keyword>
<evidence type="ECO:0000256" key="2">
    <source>
        <dbReference type="ARBA" id="ARBA00023125"/>
    </source>
</evidence>
<dbReference type="Gene3D" id="1.10.10.10">
    <property type="entry name" value="Winged helix-like DNA-binding domain superfamily/Winged helix DNA-binding domain"/>
    <property type="match status" value="1"/>
</dbReference>
<feature type="domain" description="HTH marR-type" evidence="4">
    <location>
        <begin position="22"/>
        <end position="162"/>
    </location>
</feature>
<gene>
    <name evidence="5" type="ORF">CHX27_12665</name>
</gene>
<dbReference type="GO" id="GO:0003700">
    <property type="term" value="F:DNA-binding transcription factor activity"/>
    <property type="evidence" value="ECO:0007669"/>
    <property type="project" value="InterPro"/>
</dbReference>
<keyword evidence="6" id="KW-1185">Reference proteome</keyword>
<evidence type="ECO:0000256" key="3">
    <source>
        <dbReference type="ARBA" id="ARBA00023163"/>
    </source>
</evidence>
<name>A0A255ZMU0_9FLAO</name>